<evidence type="ECO:0000259" key="1">
    <source>
        <dbReference type="Pfam" id="PF04773"/>
    </source>
</evidence>
<feature type="domain" description="FecR protein" evidence="1">
    <location>
        <begin position="125"/>
        <end position="215"/>
    </location>
</feature>
<organism evidence="2 3">
    <name type="scientific">Sphingomonas taxi</name>
    <dbReference type="NCBI Taxonomy" id="1549858"/>
    <lineage>
        <taxon>Bacteria</taxon>
        <taxon>Pseudomonadati</taxon>
        <taxon>Pseudomonadota</taxon>
        <taxon>Alphaproteobacteria</taxon>
        <taxon>Sphingomonadales</taxon>
        <taxon>Sphingomonadaceae</taxon>
        <taxon>Sphingomonas</taxon>
    </lineage>
</organism>
<dbReference type="PANTHER" id="PTHR30273:SF2">
    <property type="entry name" value="PROTEIN FECR"/>
    <property type="match status" value="1"/>
</dbReference>
<accession>A0A097EDY0</accession>
<dbReference type="PIRSF" id="PIRSF018266">
    <property type="entry name" value="FecR"/>
    <property type="match status" value="1"/>
</dbReference>
<dbReference type="Gene3D" id="3.55.50.30">
    <property type="match status" value="1"/>
</dbReference>
<dbReference type="PANTHER" id="PTHR30273">
    <property type="entry name" value="PERIPLASMIC SIGNAL SENSOR AND SIGMA FACTOR ACTIVATOR FECR-RELATED"/>
    <property type="match status" value="1"/>
</dbReference>
<dbReference type="Proteomes" id="UP000033200">
    <property type="component" value="Chromosome"/>
</dbReference>
<dbReference type="STRING" id="1549858.MC45_04560"/>
<keyword evidence="3" id="KW-1185">Reference proteome</keyword>
<dbReference type="Pfam" id="PF04773">
    <property type="entry name" value="FecR"/>
    <property type="match status" value="1"/>
</dbReference>
<dbReference type="EMBL" id="CP009571">
    <property type="protein sequence ID" value="AIT05793.1"/>
    <property type="molecule type" value="Genomic_DNA"/>
</dbReference>
<evidence type="ECO:0000313" key="2">
    <source>
        <dbReference type="EMBL" id="AIT05793.1"/>
    </source>
</evidence>
<proteinExistence type="predicted"/>
<dbReference type="Gene3D" id="2.60.120.1440">
    <property type="match status" value="1"/>
</dbReference>
<dbReference type="AlphaFoldDB" id="A0A097EDY0"/>
<dbReference type="HOGENOM" id="CLU_050192_0_1_5"/>
<gene>
    <name evidence="2" type="ORF">MC45_04560</name>
</gene>
<reference evidence="2 3" key="1">
    <citation type="submission" date="2014-09" db="EMBL/GenBank/DDBJ databases">
        <title>Using Illumina technology Improving SMRT sequencing Genome Assembly by RASTools.</title>
        <authorList>
            <person name="Zhou Y."/>
            <person name="Ma T."/>
            <person name="Liu T."/>
        </authorList>
    </citation>
    <scope>NUCLEOTIDE SEQUENCE [LARGE SCALE GENOMIC DNA]</scope>
    <source>
        <strain evidence="2 3">ATCC 55669</strain>
    </source>
</reference>
<dbReference type="InterPro" id="IPR006860">
    <property type="entry name" value="FecR"/>
</dbReference>
<dbReference type="eggNOG" id="COG3712">
    <property type="taxonomic scope" value="Bacteria"/>
</dbReference>
<dbReference type="InterPro" id="IPR012373">
    <property type="entry name" value="Ferrdict_sens_TM"/>
</dbReference>
<dbReference type="GO" id="GO:0016989">
    <property type="term" value="F:sigma factor antagonist activity"/>
    <property type="evidence" value="ECO:0007669"/>
    <property type="project" value="TreeGrafter"/>
</dbReference>
<dbReference type="RefSeq" id="WP_038660077.1">
    <property type="nucleotide sequence ID" value="NZ_CP009571.1"/>
</dbReference>
<name>A0A097EDY0_9SPHN</name>
<dbReference type="KEGG" id="stax:MC45_04560"/>
<sequence>MDGPCTSATIRQAIDAEATRLFLAARASEADADWDAAYRWIEQDPAHGYAFAKVEAGWALAARLRDSPPEQSILATPPAPVSIATARQDPAPTVSRRRAMGGIAAALIAAIGAIAWRRGDRDGHYTTGIGERRAVTLADGSLMRLNTDTAVIVDLALERRSIRLLRGEASFDVAHDTSRPFVVAADEARVRAVGTAFTVRLRPDLTEVTVSEGVVGVRDGGRTERPVAAGNAAAMRRGTIAVTPLAHGDIQRRLAWQDGRLSFDGDTLEQAVDEFNRYRTVPIVIGDPTLAGIRIGGTFRSDRSGDFARALEQSFGIRAIEGADGSLLLVPAGDG</sequence>
<protein>
    <recommendedName>
        <fullName evidence="1">FecR protein domain-containing protein</fullName>
    </recommendedName>
</protein>
<evidence type="ECO:0000313" key="3">
    <source>
        <dbReference type="Proteomes" id="UP000033200"/>
    </source>
</evidence>